<sequence length="336" mass="37026">MGVYQWDALLQDLAEWVGGSKAMLLGAEEAGPYRHSATWNLAPEPLASYNNYYNRFDPRRKFALFTPVHHCQLGQQYVANDTIEGTEYFDAINVRGDVKDSVHGVIASDREIGRRTISIQRGFREEFFGQAEAARLAAVLPMLEAAMRDSIRFSRSLAGQMSGEGYCYLVVDPARRVVFSDADEGGQLSAGNSLSLLGGQLTSGDERIDMAIERAIRSAIGGTALHLDIAGLELSFSRVPGSLGWLADDDHCFLAIVPKPDLTQTRTDLFAIAHGFSAREKEILSVLLGEDDLRNAAEKAGLTYETLRWHVKNMQQKSGIQRRDAMLAAAREGKLD</sequence>
<dbReference type="InterPro" id="IPR036388">
    <property type="entry name" value="WH-like_DNA-bd_sf"/>
</dbReference>
<organism evidence="2 3">
    <name type="scientific">Qipengyuania polymorpha</name>
    <dbReference type="NCBI Taxonomy" id="2867234"/>
    <lineage>
        <taxon>Bacteria</taxon>
        <taxon>Pseudomonadati</taxon>
        <taxon>Pseudomonadota</taxon>
        <taxon>Alphaproteobacteria</taxon>
        <taxon>Sphingomonadales</taxon>
        <taxon>Erythrobacteraceae</taxon>
        <taxon>Qipengyuania</taxon>
    </lineage>
</organism>
<gene>
    <name evidence="2" type="ORF">K3152_00850</name>
</gene>
<dbReference type="EMBL" id="JAIGNK010000001">
    <property type="protein sequence ID" value="MBX7456785.1"/>
    <property type="molecule type" value="Genomic_DNA"/>
</dbReference>
<reference evidence="2 3" key="1">
    <citation type="submission" date="2021-08" db="EMBL/GenBank/DDBJ databases">
        <title>Comparative Genomics Analysis of the Genus Qipengyuania Reveals Extensive Genetic Diversity and Metabolic Versatility, Including the Description of Fifteen Novel Species.</title>
        <authorList>
            <person name="Liu Y."/>
        </authorList>
    </citation>
    <scope>NUCLEOTIDE SEQUENCE [LARGE SCALE GENOMIC DNA]</scope>
    <source>
        <strain evidence="2 3">1NDH17</strain>
    </source>
</reference>
<dbReference type="RefSeq" id="WP_221572220.1">
    <property type="nucleotide sequence ID" value="NZ_JAIGNK010000001.1"/>
</dbReference>
<comment type="caution">
    <text evidence="2">The sequence shown here is derived from an EMBL/GenBank/DDBJ whole genome shotgun (WGS) entry which is preliminary data.</text>
</comment>
<name>A0ABS7IU15_9SPHN</name>
<dbReference type="InterPro" id="IPR000792">
    <property type="entry name" value="Tscrpt_reg_LuxR_C"/>
</dbReference>
<dbReference type="SUPFAM" id="SSF46894">
    <property type="entry name" value="C-terminal effector domain of the bipartite response regulators"/>
    <property type="match status" value="1"/>
</dbReference>
<evidence type="ECO:0000259" key="1">
    <source>
        <dbReference type="SMART" id="SM00421"/>
    </source>
</evidence>
<protein>
    <recommendedName>
        <fullName evidence="1">HTH luxR-type domain-containing protein</fullName>
    </recommendedName>
</protein>
<dbReference type="InterPro" id="IPR016032">
    <property type="entry name" value="Sig_transdc_resp-reg_C-effctor"/>
</dbReference>
<feature type="domain" description="HTH luxR-type" evidence="1">
    <location>
        <begin position="273"/>
        <end position="330"/>
    </location>
</feature>
<keyword evidence="3" id="KW-1185">Reference proteome</keyword>
<dbReference type="Proteomes" id="UP000783253">
    <property type="component" value="Unassembled WGS sequence"/>
</dbReference>
<evidence type="ECO:0000313" key="2">
    <source>
        <dbReference type="EMBL" id="MBX7456785.1"/>
    </source>
</evidence>
<accession>A0ABS7IU15</accession>
<evidence type="ECO:0000313" key="3">
    <source>
        <dbReference type="Proteomes" id="UP000783253"/>
    </source>
</evidence>
<dbReference type="SMART" id="SM00421">
    <property type="entry name" value="HTH_LUXR"/>
    <property type="match status" value="1"/>
</dbReference>
<dbReference type="Gene3D" id="1.10.10.10">
    <property type="entry name" value="Winged helix-like DNA-binding domain superfamily/Winged helix DNA-binding domain"/>
    <property type="match status" value="1"/>
</dbReference>
<proteinExistence type="predicted"/>